<reference evidence="3 4" key="1">
    <citation type="submission" date="2015-12" db="EMBL/GenBank/DDBJ databases">
        <title>Diversity of Burkholderia near neighbor genomes.</title>
        <authorList>
            <person name="Sahl J."/>
            <person name="Wagner D."/>
            <person name="Keim P."/>
        </authorList>
    </citation>
    <scope>NUCLEOTIDE SEQUENCE [LARGE SCALE GENOMIC DNA]</scope>
    <source>
        <strain evidence="3 4">BDU8</strain>
    </source>
</reference>
<dbReference type="NCBIfam" id="NF041951">
    <property type="entry name" value="phage_RstR"/>
    <property type="match status" value="1"/>
</dbReference>
<sequence>MDFSDRLAMLRKQRGLTQQQLADRAKVHLVQVNRYEAGASRPAVDVVKRLAVALSVSADALLFDEDEYGPDEDFRLLFNGLRILTDQEKNVVKSVLEAILLKHRTSACKPVITVTEKIASIDITAPGKGGEG</sequence>
<accession>A0A1B4FX78</accession>
<name>A0A1B4FX78_9BURK</name>
<dbReference type="PROSITE" id="PS50943">
    <property type="entry name" value="HTH_CROC1"/>
    <property type="match status" value="1"/>
</dbReference>
<dbReference type="PANTHER" id="PTHR46558:SF4">
    <property type="entry name" value="DNA-BIDING PHAGE PROTEIN"/>
    <property type="match status" value="1"/>
</dbReference>
<evidence type="ECO:0000313" key="4">
    <source>
        <dbReference type="Proteomes" id="UP000067711"/>
    </source>
</evidence>
<dbReference type="Pfam" id="PF01381">
    <property type="entry name" value="HTH_3"/>
    <property type="match status" value="1"/>
</dbReference>
<evidence type="ECO:0000313" key="3">
    <source>
        <dbReference type="EMBL" id="AOJ08274.1"/>
    </source>
</evidence>
<evidence type="ECO:0000259" key="2">
    <source>
        <dbReference type="PROSITE" id="PS50943"/>
    </source>
</evidence>
<dbReference type="Gene3D" id="1.10.260.40">
    <property type="entry name" value="lambda repressor-like DNA-binding domains"/>
    <property type="match status" value="1"/>
</dbReference>
<keyword evidence="1" id="KW-0238">DNA-binding</keyword>
<dbReference type="InterPro" id="IPR049639">
    <property type="entry name" value="RstR"/>
</dbReference>
<proteinExistence type="predicted"/>
<feature type="domain" description="HTH cro/C1-type" evidence="2">
    <location>
        <begin position="7"/>
        <end position="61"/>
    </location>
</feature>
<dbReference type="InterPro" id="IPR001387">
    <property type="entry name" value="Cro/C1-type_HTH"/>
</dbReference>
<dbReference type="SMART" id="SM00530">
    <property type="entry name" value="HTH_XRE"/>
    <property type="match status" value="1"/>
</dbReference>
<dbReference type="AlphaFoldDB" id="A0A1B4FX78"/>
<protein>
    <submittedName>
        <fullName evidence="3">XRE family transcriptional regulator</fullName>
    </submittedName>
</protein>
<dbReference type="Proteomes" id="UP000067711">
    <property type="component" value="Chromosome 1"/>
</dbReference>
<organism evidence="3 4">
    <name type="scientific">Burkholderia mayonis</name>
    <dbReference type="NCBI Taxonomy" id="1385591"/>
    <lineage>
        <taxon>Bacteria</taxon>
        <taxon>Pseudomonadati</taxon>
        <taxon>Pseudomonadota</taxon>
        <taxon>Betaproteobacteria</taxon>
        <taxon>Burkholderiales</taxon>
        <taxon>Burkholderiaceae</taxon>
        <taxon>Burkholderia</taxon>
        <taxon>pseudomallei group</taxon>
    </lineage>
</organism>
<dbReference type="SUPFAM" id="SSF47413">
    <property type="entry name" value="lambda repressor-like DNA-binding domains"/>
    <property type="match status" value="1"/>
</dbReference>
<dbReference type="PANTHER" id="PTHR46558">
    <property type="entry name" value="TRACRIPTIONAL REGULATORY PROTEIN-RELATED-RELATED"/>
    <property type="match status" value="1"/>
</dbReference>
<evidence type="ECO:0000256" key="1">
    <source>
        <dbReference type="ARBA" id="ARBA00023125"/>
    </source>
</evidence>
<dbReference type="InterPro" id="IPR010982">
    <property type="entry name" value="Lambda_DNA-bd_dom_sf"/>
</dbReference>
<gene>
    <name evidence="3" type="ORF">WS71_12400</name>
</gene>
<dbReference type="GO" id="GO:0003677">
    <property type="term" value="F:DNA binding"/>
    <property type="evidence" value="ECO:0007669"/>
    <property type="project" value="UniProtKB-KW"/>
</dbReference>
<dbReference type="CDD" id="cd00093">
    <property type="entry name" value="HTH_XRE"/>
    <property type="match status" value="1"/>
</dbReference>
<dbReference type="EMBL" id="CP013389">
    <property type="protein sequence ID" value="AOJ08274.1"/>
    <property type="molecule type" value="Genomic_DNA"/>
</dbReference>